<sequence>MSSPDDVLLDSLTSGLTPVKRLRSAPLWIGAAVGLVVALIYIFVFYGPRGDIVALMRGGALVNPMVIGKPAIFLVMGFSALWAVADLARPEGRLKLLHLLPVLAVFGLVLGNLLSEMAIFGTDNFARQLNGGGHVCFITILCGGMAGLVAMWRLWLRRTATSHPVLLGAMSGLAAASLMAAAYAIHCNMDAAIYLLLFYGTAVAVSSAIAALLGAKLLKW</sequence>
<name>V4Q3F5_9CAUL</name>
<dbReference type="RefSeq" id="WP_018080979.1">
    <property type="nucleotide sequence ID" value="NZ_AQWM01000003.1"/>
</dbReference>
<reference evidence="2 3" key="1">
    <citation type="journal article" date="2014" name="Nature">
        <title>Sequential evolution of bacterial morphology by co-option of a developmental regulator.</title>
        <authorList>
            <person name="Jiang C."/>
            <person name="Brown P.J."/>
            <person name="Ducret A."/>
            <person name="Brun Y.V."/>
        </authorList>
    </citation>
    <scope>NUCLEOTIDE SEQUENCE [LARGE SCALE GENOMIC DNA]</scope>
    <source>
        <strain evidence="2 3">DSM 16100</strain>
    </source>
</reference>
<evidence type="ECO:0008006" key="4">
    <source>
        <dbReference type="Google" id="ProtNLM"/>
    </source>
</evidence>
<proteinExistence type="predicted"/>
<dbReference type="OrthoDB" id="7172266at2"/>
<feature type="transmembrane region" description="Helical" evidence="1">
    <location>
        <begin position="191"/>
        <end position="215"/>
    </location>
</feature>
<gene>
    <name evidence="2" type="ORF">ABENE_08415</name>
</gene>
<feature type="transmembrane region" description="Helical" evidence="1">
    <location>
        <begin position="96"/>
        <end position="120"/>
    </location>
</feature>
<keyword evidence="1" id="KW-0472">Membrane</keyword>
<dbReference type="Pfam" id="PF06532">
    <property type="entry name" value="NrsF"/>
    <property type="match status" value="1"/>
</dbReference>
<organism evidence="2 3">
    <name type="scientific">Asticcacaulis benevestitus DSM 16100 = ATCC BAA-896</name>
    <dbReference type="NCBI Taxonomy" id="1121022"/>
    <lineage>
        <taxon>Bacteria</taxon>
        <taxon>Pseudomonadati</taxon>
        <taxon>Pseudomonadota</taxon>
        <taxon>Alphaproteobacteria</taxon>
        <taxon>Caulobacterales</taxon>
        <taxon>Caulobacteraceae</taxon>
        <taxon>Asticcacaulis</taxon>
    </lineage>
</organism>
<dbReference type="STRING" id="1121022.GCA_000376105_01315"/>
<dbReference type="PATRIC" id="fig|1121022.4.peg.1692"/>
<dbReference type="Proteomes" id="UP000017837">
    <property type="component" value="Unassembled WGS sequence"/>
</dbReference>
<accession>V4Q3F5</accession>
<dbReference type="InterPro" id="IPR009495">
    <property type="entry name" value="NrsF"/>
</dbReference>
<feature type="transmembrane region" description="Helical" evidence="1">
    <location>
        <begin position="66"/>
        <end position="84"/>
    </location>
</feature>
<comment type="caution">
    <text evidence="2">The sequence shown here is derived from an EMBL/GenBank/DDBJ whole genome shotgun (WGS) entry which is preliminary data.</text>
</comment>
<keyword evidence="1" id="KW-0812">Transmembrane</keyword>
<keyword evidence="1" id="KW-1133">Transmembrane helix</keyword>
<evidence type="ECO:0000313" key="3">
    <source>
        <dbReference type="Proteomes" id="UP000017837"/>
    </source>
</evidence>
<dbReference type="eggNOG" id="COG4944">
    <property type="taxonomic scope" value="Bacteria"/>
</dbReference>
<evidence type="ECO:0000313" key="2">
    <source>
        <dbReference type="EMBL" id="ESQ92390.1"/>
    </source>
</evidence>
<feature type="transmembrane region" description="Helical" evidence="1">
    <location>
        <begin position="27"/>
        <end position="46"/>
    </location>
</feature>
<dbReference type="EMBL" id="AWGB01000013">
    <property type="protein sequence ID" value="ESQ92390.1"/>
    <property type="molecule type" value="Genomic_DNA"/>
</dbReference>
<dbReference type="AlphaFoldDB" id="V4Q3F5"/>
<feature type="transmembrane region" description="Helical" evidence="1">
    <location>
        <begin position="132"/>
        <end position="152"/>
    </location>
</feature>
<feature type="transmembrane region" description="Helical" evidence="1">
    <location>
        <begin position="164"/>
        <end position="185"/>
    </location>
</feature>
<evidence type="ECO:0000256" key="1">
    <source>
        <dbReference type="SAM" id="Phobius"/>
    </source>
</evidence>
<protein>
    <recommendedName>
        <fullName evidence="4">DUF1109 domain-containing protein</fullName>
    </recommendedName>
</protein>
<keyword evidence="3" id="KW-1185">Reference proteome</keyword>